<feature type="chain" id="PRO_5037588698" evidence="2">
    <location>
        <begin position="21"/>
        <end position="332"/>
    </location>
</feature>
<keyword evidence="5" id="KW-1185">Reference proteome</keyword>
<gene>
    <name evidence="4" type="ORF">I5907_10045</name>
</gene>
<dbReference type="CDD" id="cd00118">
    <property type="entry name" value="LysM"/>
    <property type="match status" value="2"/>
</dbReference>
<dbReference type="Proteomes" id="UP000628448">
    <property type="component" value="Unassembled WGS sequence"/>
</dbReference>
<dbReference type="InterPro" id="IPR018392">
    <property type="entry name" value="LysM"/>
</dbReference>
<feature type="signal peptide" evidence="2">
    <location>
        <begin position="1"/>
        <end position="20"/>
    </location>
</feature>
<reference evidence="4" key="1">
    <citation type="submission" date="2020-11" db="EMBL/GenBank/DDBJ databases">
        <title>Bacterial whole genome sequence for Panacibacter sp. DH6.</title>
        <authorList>
            <person name="Le V."/>
            <person name="Ko S."/>
            <person name="Ahn C.-Y."/>
            <person name="Oh H.-M."/>
        </authorList>
    </citation>
    <scope>NUCLEOTIDE SEQUENCE</scope>
    <source>
        <strain evidence="4">DH6</strain>
    </source>
</reference>
<feature type="domain" description="LysM" evidence="3">
    <location>
        <begin position="103"/>
        <end position="146"/>
    </location>
</feature>
<dbReference type="PANTHER" id="PTHR33734">
    <property type="entry name" value="LYSM DOMAIN-CONTAINING GPI-ANCHORED PROTEIN 2"/>
    <property type="match status" value="1"/>
</dbReference>
<dbReference type="PROSITE" id="PS51782">
    <property type="entry name" value="LYSM"/>
    <property type="match status" value="2"/>
</dbReference>
<feature type="region of interest" description="Disordered" evidence="1">
    <location>
        <begin position="71"/>
        <end position="103"/>
    </location>
</feature>
<sequence length="332" mass="36094">MKKMFLLLFSCTVLMMNVFAQKYTEHTLAQGETLSMLAEKYKTTVGDIMRLNGMHADTKLVIGQKIKIPGSGQPITRPGETKTSTPAAKPVTTTPPKGSSKAITHVVGPKETMYSISKKYGVTIDQLQQWNYKKDNSLEIGEILAVSVNGIPEAVKQRQALQSQAISSPPQQSPPLIVNEPVIDNATQQKKAQEPAKEVIVKEEVKPVAPVVTETKKERPAGNAAPDGSDNFFAKDFATLSGNASGANGIAMIFKTASGWNDKKYYVLMNEAPSGSIVKISASNGNVVYAKVLWRLDDMKENKGLQFRISEAAAAALNVQGDKFPLSVQYYQ</sequence>
<organism evidence="4 5">
    <name type="scientific">Panacibacter microcysteis</name>
    <dbReference type="NCBI Taxonomy" id="2793269"/>
    <lineage>
        <taxon>Bacteria</taxon>
        <taxon>Pseudomonadati</taxon>
        <taxon>Bacteroidota</taxon>
        <taxon>Chitinophagia</taxon>
        <taxon>Chitinophagales</taxon>
        <taxon>Chitinophagaceae</taxon>
        <taxon>Panacibacter</taxon>
    </lineage>
</organism>
<dbReference type="PANTHER" id="PTHR33734:SF22">
    <property type="entry name" value="MEMBRANE-BOUND LYTIC MUREIN TRANSGLYCOSYLASE D"/>
    <property type="match status" value="1"/>
</dbReference>
<dbReference type="InterPro" id="IPR036779">
    <property type="entry name" value="LysM_dom_sf"/>
</dbReference>
<dbReference type="AlphaFoldDB" id="A0A931EA84"/>
<dbReference type="RefSeq" id="WP_196990582.1">
    <property type="nucleotide sequence ID" value="NZ_JADWYR010000001.1"/>
</dbReference>
<proteinExistence type="predicted"/>
<keyword evidence="2" id="KW-0732">Signal</keyword>
<evidence type="ECO:0000313" key="5">
    <source>
        <dbReference type="Proteomes" id="UP000628448"/>
    </source>
</evidence>
<dbReference type="Gene3D" id="3.10.350.10">
    <property type="entry name" value="LysM domain"/>
    <property type="match status" value="2"/>
</dbReference>
<dbReference type="EMBL" id="JADWYR010000001">
    <property type="protein sequence ID" value="MBG9376576.1"/>
    <property type="molecule type" value="Genomic_DNA"/>
</dbReference>
<evidence type="ECO:0000313" key="4">
    <source>
        <dbReference type="EMBL" id="MBG9376576.1"/>
    </source>
</evidence>
<dbReference type="Pfam" id="PF01476">
    <property type="entry name" value="LysM"/>
    <property type="match status" value="2"/>
</dbReference>
<name>A0A931EA84_9BACT</name>
<feature type="domain" description="LysM" evidence="3">
    <location>
        <begin position="24"/>
        <end position="68"/>
    </location>
</feature>
<dbReference type="GO" id="GO:0008932">
    <property type="term" value="F:lytic endotransglycosylase activity"/>
    <property type="evidence" value="ECO:0007669"/>
    <property type="project" value="TreeGrafter"/>
</dbReference>
<accession>A0A931EA84</accession>
<dbReference type="SMART" id="SM00257">
    <property type="entry name" value="LysM"/>
    <property type="match status" value="2"/>
</dbReference>
<evidence type="ECO:0000256" key="1">
    <source>
        <dbReference type="SAM" id="MobiDB-lite"/>
    </source>
</evidence>
<dbReference type="SUPFAM" id="SSF54106">
    <property type="entry name" value="LysM domain"/>
    <property type="match status" value="2"/>
</dbReference>
<comment type="caution">
    <text evidence="4">The sequence shown here is derived from an EMBL/GenBank/DDBJ whole genome shotgun (WGS) entry which is preliminary data.</text>
</comment>
<evidence type="ECO:0000259" key="3">
    <source>
        <dbReference type="PROSITE" id="PS51782"/>
    </source>
</evidence>
<feature type="compositionally biased region" description="Low complexity" evidence="1">
    <location>
        <begin position="81"/>
        <end position="97"/>
    </location>
</feature>
<protein>
    <submittedName>
        <fullName evidence="4">LysM peptidoglycan-binding domain-containing protein</fullName>
    </submittedName>
</protein>
<evidence type="ECO:0000256" key="2">
    <source>
        <dbReference type="SAM" id="SignalP"/>
    </source>
</evidence>